<keyword evidence="2" id="KW-0328">Glycosyltransferase</keyword>
<evidence type="ECO:0000256" key="3">
    <source>
        <dbReference type="ARBA" id="ARBA00022679"/>
    </source>
</evidence>
<evidence type="ECO:0000256" key="5">
    <source>
        <dbReference type="ARBA" id="ARBA00023180"/>
    </source>
</evidence>
<feature type="transmembrane region" description="Helical" evidence="6">
    <location>
        <begin position="30"/>
        <end position="49"/>
    </location>
</feature>
<accession>A0ABQ8DPU2</accession>
<keyword evidence="6" id="KW-0812">Transmembrane</keyword>
<evidence type="ECO:0000256" key="4">
    <source>
        <dbReference type="ARBA" id="ARBA00023136"/>
    </source>
</evidence>
<sequence>MQTISRVLQEGKENGILVRTGQYKSFRPKLLLLLGLFLAVLVTIFIISVSTINSTGLHSVVTTVTSTFVPCREDEPNSLGKWIQPPTVLMHNMTDEELLWRASLWPRRKGYPFKRVPKIAFMFLTKGPLPLASLWERFLKGHKGLYSVYVHPDPSFNAKFPADSVFYKRQIPSQQVAEWGRMTMCDAEKRLLANALLDISNEWFVLVSESCIPLYNFTTIYTYLSQSKHSFIGAVDDPGPFGRGRYNDNMEPEVPITKWRKGPQWFELDRDLAATIVKDALYHHKFREFCRPACYSDEHYFPTMLTIEKPTALANRSVTWTDWSRGGPHPATFGRSDITEEFFGKIFDGENCSYNGRNTSMCYLFARKFAPSALEPLLHIAPKIMGTSGNGNITRTQIDIESLYSVQRMRSMVVQLEEGKENGISVRTEQYKSFRPQLLLVLGLFLAGVVTIFIISTNKYTGLQSVVTTVTSSFVPRREEEPDGLSKWIQPPGVLMHNMSDEELLWRASFWPRRKGYPFKRVPKIAFMFLTRGPLPLASLWERFLKGHKGLYSVYIHPHPSYTAKFPADSVFYQRQIPSQVQNIVAQLAQWGRMNMCEAERRLLANALLDISNEWFVLVSESCIPLFNFTTIYTYLSQSKHSFMDAFDDNGPFGRGRYNENMEPEVPIAKWRKGSQWFEVDRDLAATIVKDTLYYPKFREICRPACFSDEHYLPTMLTIEKPMALANRSMTWTDWSRGGSHPATFGESDITENFFQKIFDGVNCTYNGRNTSMCYLFARKFAPSALEPLLHIAPKIMGF</sequence>
<keyword evidence="5" id="KW-0325">Glycoprotein</keyword>
<keyword evidence="4 6" id="KW-0472">Membrane</keyword>
<evidence type="ECO:0000256" key="2">
    <source>
        <dbReference type="ARBA" id="ARBA00022676"/>
    </source>
</evidence>
<protein>
    <recommendedName>
        <fullName evidence="9">Core-2/I-branching beta-1,6-N-acetylglucosaminyltransferase family protein</fullName>
    </recommendedName>
</protein>
<name>A0ABQ8DPU2_BRANA</name>
<dbReference type="Pfam" id="PF02485">
    <property type="entry name" value="Branch"/>
    <property type="match status" value="2"/>
</dbReference>
<dbReference type="PANTHER" id="PTHR31042:SF84">
    <property type="match status" value="1"/>
</dbReference>
<proteinExistence type="predicted"/>
<keyword evidence="3" id="KW-0808">Transferase</keyword>
<dbReference type="PANTHER" id="PTHR31042">
    <property type="entry name" value="CORE-2/I-BRANCHING BETA-1,6-N-ACETYLGLUCOSAMINYLTRANSFERASE FAMILY PROTEIN-RELATED"/>
    <property type="match status" value="1"/>
</dbReference>
<dbReference type="EMBL" id="JAGKQM010000003">
    <property type="protein sequence ID" value="KAH0931384.1"/>
    <property type="molecule type" value="Genomic_DNA"/>
</dbReference>
<evidence type="ECO:0000313" key="8">
    <source>
        <dbReference type="Proteomes" id="UP000824890"/>
    </source>
</evidence>
<dbReference type="Proteomes" id="UP000824890">
    <property type="component" value="Unassembled WGS sequence"/>
</dbReference>
<keyword evidence="6" id="KW-1133">Transmembrane helix</keyword>
<comment type="caution">
    <text evidence="7">The sequence shown here is derived from an EMBL/GenBank/DDBJ whole genome shotgun (WGS) entry which is preliminary data.</text>
</comment>
<gene>
    <name evidence="7" type="ORF">HID58_008501</name>
</gene>
<evidence type="ECO:0000256" key="6">
    <source>
        <dbReference type="SAM" id="Phobius"/>
    </source>
</evidence>
<evidence type="ECO:0000313" key="7">
    <source>
        <dbReference type="EMBL" id="KAH0931384.1"/>
    </source>
</evidence>
<reference evidence="7 8" key="1">
    <citation type="submission" date="2021-05" db="EMBL/GenBank/DDBJ databases">
        <title>Genome Assembly of Synthetic Allotetraploid Brassica napus Reveals Homoeologous Exchanges between Subgenomes.</title>
        <authorList>
            <person name="Davis J.T."/>
        </authorList>
    </citation>
    <scope>NUCLEOTIDE SEQUENCE [LARGE SCALE GENOMIC DNA]</scope>
    <source>
        <strain evidence="8">cv. Da-Ae</strain>
        <tissue evidence="7">Seedling</tissue>
    </source>
</reference>
<evidence type="ECO:0008006" key="9">
    <source>
        <dbReference type="Google" id="ProtNLM"/>
    </source>
</evidence>
<keyword evidence="8" id="KW-1185">Reference proteome</keyword>
<comment type="subcellular location">
    <subcellularLocation>
        <location evidence="1">Membrane</location>
        <topology evidence="1">Single-pass type II membrane protein</topology>
    </subcellularLocation>
</comment>
<dbReference type="InterPro" id="IPR044174">
    <property type="entry name" value="BC10-like"/>
</dbReference>
<organism evidence="7 8">
    <name type="scientific">Brassica napus</name>
    <name type="common">Rape</name>
    <dbReference type="NCBI Taxonomy" id="3708"/>
    <lineage>
        <taxon>Eukaryota</taxon>
        <taxon>Viridiplantae</taxon>
        <taxon>Streptophyta</taxon>
        <taxon>Embryophyta</taxon>
        <taxon>Tracheophyta</taxon>
        <taxon>Spermatophyta</taxon>
        <taxon>Magnoliopsida</taxon>
        <taxon>eudicotyledons</taxon>
        <taxon>Gunneridae</taxon>
        <taxon>Pentapetalae</taxon>
        <taxon>rosids</taxon>
        <taxon>malvids</taxon>
        <taxon>Brassicales</taxon>
        <taxon>Brassicaceae</taxon>
        <taxon>Brassiceae</taxon>
        <taxon>Brassica</taxon>
    </lineage>
</organism>
<dbReference type="InterPro" id="IPR003406">
    <property type="entry name" value="Glyco_trans_14"/>
</dbReference>
<evidence type="ECO:0000256" key="1">
    <source>
        <dbReference type="ARBA" id="ARBA00004606"/>
    </source>
</evidence>